<evidence type="ECO:0000259" key="1">
    <source>
        <dbReference type="PROSITE" id="PS51707"/>
    </source>
</evidence>
<evidence type="ECO:0000313" key="2">
    <source>
        <dbReference type="EMBL" id="SDZ75496.1"/>
    </source>
</evidence>
<dbReference type="Gene3D" id="2.40.320.10">
    <property type="entry name" value="Hypothetical Protein Pfu-838710-001"/>
    <property type="match status" value="1"/>
</dbReference>
<dbReference type="InterPro" id="IPR009195">
    <property type="entry name" value="Uncharacterised_YjbK"/>
</dbReference>
<dbReference type="EMBL" id="FNQR01000001">
    <property type="protein sequence ID" value="SDZ75496.1"/>
    <property type="molecule type" value="Genomic_DNA"/>
</dbReference>
<reference evidence="2 3" key="1">
    <citation type="submission" date="2016-10" db="EMBL/GenBank/DDBJ databases">
        <authorList>
            <person name="de Groot N.N."/>
        </authorList>
    </citation>
    <scope>NUCLEOTIDE SEQUENCE [LARGE SCALE GENOMIC DNA]</scope>
    <source>
        <strain evidence="2 3">CCM7597</strain>
    </source>
</reference>
<dbReference type="SUPFAM" id="SSF55154">
    <property type="entry name" value="CYTH-like phosphatases"/>
    <property type="match status" value="1"/>
</dbReference>
<keyword evidence="3" id="KW-1185">Reference proteome</keyword>
<dbReference type="PIRSF" id="PIRSF012526">
    <property type="entry name" value="CYTH_UCP012526"/>
    <property type="match status" value="1"/>
</dbReference>
<dbReference type="SMART" id="SM01118">
    <property type="entry name" value="CYTH"/>
    <property type="match status" value="1"/>
</dbReference>
<dbReference type="Proteomes" id="UP000198584">
    <property type="component" value="Unassembled WGS sequence"/>
</dbReference>
<dbReference type="PROSITE" id="PS51707">
    <property type="entry name" value="CYTH"/>
    <property type="match status" value="1"/>
</dbReference>
<evidence type="ECO:0000313" key="3">
    <source>
        <dbReference type="Proteomes" id="UP000198584"/>
    </source>
</evidence>
<proteinExistence type="predicted"/>
<dbReference type="Pfam" id="PF01928">
    <property type="entry name" value="CYTH"/>
    <property type="match status" value="1"/>
</dbReference>
<dbReference type="InterPro" id="IPR033469">
    <property type="entry name" value="CYTH-like_dom_sf"/>
</dbReference>
<dbReference type="STRING" id="571932.SAMN05421743_10173"/>
<dbReference type="AlphaFoldDB" id="A0A1H3VL30"/>
<dbReference type="CDD" id="cd07762">
    <property type="entry name" value="CYTH-like_Pase_1"/>
    <property type="match status" value="1"/>
</dbReference>
<organism evidence="2 3">
    <name type="scientific">Thalassobacillus cyri</name>
    <dbReference type="NCBI Taxonomy" id="571932"/>
    <lineage>
        <taxon>Bacteria</taxon>
        <taxon>Bacillati</taxon>
        <taxon>Bacillota</taxon>
        <taxon>Bacilli</taxon>
        <taxon>Bacillales</taxon>
        <taxon>Bacillaceae</taxon>
        <taxon>Thalassobacillus</taxon>
    </lineage>
</organism>
<dbReference type="InterPro" id="IPR023577">
    <property type="entry name" value="CYTH_domain"/>
</dbReference>
<protein>
    <submittedName>
        <fullName evidence="2">Uncharacterized protein YjbK</fullName>
    </submittedName>
</protein>
<name>A0A1H3VL30_9BACI</name>
<accession>A0A1H3VL30</accession>
<sequence>MQSTGSHLIMIAERWRDIMNQEIEIEFKNMLTKAEYNRLKTTLPFENAVAKEQINHYFETENFDLKQQRAALRIREKNGGYTLTLKQPHPEGLLETHAKLTMDEFESWIAGNPVEKENVINQLKQMGIDYHALKYWGELKTNRQEIDYQDTLLVLDHSLYHDTEDYELELEATNRAHGEKIFYQLLTDHEIPERDTDNKIKRFFQARA</sequence>
<gene>
    <name evidence="2" type="ORF">SAMN05421743_10173</name>
</gene>
<feature type="domain" description="CYTH" evidence="1">
    <location>
        <begin position="22"/>
        <end position="208"/>
    </location>
</feature>